<dbReference type="Proteomes" id="UP000249526">
    <property type="component" value="Unassembled WGS sequence"/>
</dbReference>
<evidence type="ECO:0000313" key="3">
    <source>
        <dbReference type="Proteomes" id="UP000249526"/>
    </source>
</evidence>
<accession>A0A8G1R6N7</accession>
<name>A0A8G1R6N7_9EURO</name>
<dbReference type="AlphaFoldDB" id="A0A8G1R6N7"/>
<feature type="region of interest" description="Disordered" evidence="1">
    <location>
        <begin position="1"/>
        <end position="45"/>
    </location>
</feature>
<keyword evidence="3" id="KW-1185">Reference proteome</keyword>
<feature type="compositionally biased region" description="Basic and acidic residues" evidence="1">
    <location>
        <begin position="1"/>
        <end position="10"/>
    </location>
</feature>
<feature type="compositionally biased region" description="Basic and acidic residues" evidence="1">
    <location>
        <begin position="22"/>
        <end position="32"/>
    </location>
</feature>
<protein>
    <submittedName>
        <fullName evidence="2">Uncharacterized protein</fullName>
    </submittedName>
</protein>
<reference evidence="2 3" key="1">
    <citation type="submission" date="2018-02" db="EMBL/GenBank/DDBJ databases">
        <title>The genomes of Aspergillus section Nigri reveals drivers in fungal speciation.</title>
        <authorList>
            <consortium name="DOE Joint Genome Institute"/>
            <person name="Vesth T.C."/>
            <person name="Nybo J."/>
            <person name="Theobald S."/>
            <person name="Brandl J."/>
            <person name="Frisvad J.C."/>
            <person name="Nielsen K.F."/>
            <person name="Lyhne E.K."/>
            <person name="Kogle M.E."/>
            <person name="Kuo A."/>
            <person name="Riley R."/>
            <person name="Clum A."/>
            <person name="Nolan M."/>
            <person name="Lipzen A."/>
            <person name="Salamov A."/>
            <person name="Henrissat B."/>
            <person name="Wiebenga A."/>
            <person name="De vries R.P."/>
            <person name="Grigoriev I.V."/>
            <person name="Mortensen U.H."/>
            <person name="Andersen M.R."/>
            <person name="Baker S.E."/>
        </authorList>
    </citation>
    <scope>NUCLEOTIDE SEQUENCE [LARGE SCALE GENOMIC DNA]</scope>
    <source>
        <strain evidence="2 3">CBS 112811</strain>
    </source>
</reference>
<evidence type="ECO:0000313" key="2">
    <source>
        <dbReference type="EMBL" id="RAH60182.1"/>
    </source>
</evidence>
<sequence length="120" mass="13467">MAHHETDLTRTAKSKKRGASTECDRRLPEDSHVSGQPRQSYYGHNFQQSEQGLSSSFAFGDIKKQNLPDPWVKAPNPYPERTQSDYHAYKAAGRHLAAVKRDYVDTNPLSPQNASELAVP</sequence>
<organism evidence="2 3">
    <name type="scientific">Aspergillus piperis CBS 112811</name>
    <dbReference type="NCBI Taxonomy" id="1448313"/>
    <lineage>
        <taxon>Eukaryota</taxon>
        <taxon>Fungi</taxon>
        <taxon>Dikarya</taxon>
        <taxon>Ascomycota</taxon>
        <taxon>Pezizomycotina</taxon>
        <taxon>Eurotiomycetes</taxon>
        <taxon>Eurotiomycetidae</taxon>
        <taxon>Eurotiales</taxon>
        <taxon>Aspergillaceae</taxon>
        <taxon>Aspergillus</taxon>
        <taxon>Aspergillus subgen. Circumdati</taxon>
    </lineage>
</organism>
<gene>
    <name evidence="2" type="ORF">BO85DRAFT_485342</name>
</gene>
<dbReference type="RefSeq" id="XP_025518104.1">
    <property type="nucleotide sequence ID" value="XM_025663323.1"/>
</dbReference>
<dbReference type="EMBL" id="KZ825057">
    <property type="protein sequence ID" value="RAH60182.1"/>
    <property type="molecule type" value="Genomic_DNA"/>
</dbReference>
<dbReference type="GeneID" id="37166725"/>
<proteinExistence type="predicted"/>
<evidence type="ECO:0000256" key="1">
    <source>
        <dbReference type="SAM" id="MobiDB-lite"/>
    </source>
</evidence>